<dbReference type="Gene3D" id="3.20.20.70">
    <property type="entry name" value="Aldolase class I"/>
    <property type="match status" value="1"/>
</dbReference>
<keyword evidence="2" id="KW-0784">Thiamine biosynthesis</keyword>
<dbReference type="Proteomes" id="UP000824130">
    <property type="component" value="Unassembled WGS sequence"/>
</dbReference>
<evidence type="ECO:0000313" key="5">
    <source>
        <dbReference type="Proteomes" id="UP000824130"/>
    </source>
</evidence>
<accession>A0A9D1N8G7</accession>
<dbReference type="CDD" id="cd00564">
    <property type="entry name" value="TMP_TenI"/>
    <property type="match status" value="1"/>
</dbReference>
<organism evidence="4 5">
    <name type="scientific">Candidatus Allocopromorpha excrementipullorum</name>
    <dbReference type="NCBI Taxonomy" id="2840743"/>
    <lineage>
        <taxon>Bacteria</taxon>
        <taxon>Bacillati</taxon>
        <taxon>Bacillota</taxon>
        <taxon>Clostridia</taxon>
        <taxon>Eubacteriales</taxon>
        <taxon>Eubacteriaceae</taxon>
        <taxon>Eubacteriaceae incertae sedis</taxon>
        <taxon>Candidatus Allocopromorpha</taxon>
    </lineage>
</organism>
<protein>
    <submittedName>
        <fullName evidence="4">Thiamine phosphate synthase</fullName>
    </submittedName>
</protein>
<dbReference type="PANTHER" id="PTHR20857">
    <property type="entry name" value="THIAMINE-PHOSPHATE PYROPHOSPHORYLASE"/>
    <property type="match status" value="1"/>
</dbReference>
<feature type="domain" description="Thiamine phosphate synthase/TenI" evidence="3">
    <location>
        <begin position="9"/>
        <end position="186"/>
    </location>
</feature>
<reference evidence="4" key="1">
    <citation type="submission" date="2020-10" db="EMBL/GenBank/DDBJ databases">
        <authorList>
            <person name="Gilroy R."/>
        </authorList>
    </citation>
    <scope>NUCLEOTIDE SEQUENCE</scope>
    <source>
        <strain evidence="4">ChiSjej4B22-8349</strain>
    </source>
</reference>
<dbReference type="InterPro" id="IPR013785">
    <property type="entry name" value="Aldolase_TIM"/>
</dbReference>
<dbReference type="InterPro" id="IPR022998">
    <property type="entry name" value="ThiamineP_synth_TenI"/>
</dbReference>
<dbReference type="SUPFAM" id="SSF51391">
    <property type="entry name" value="Thiamin phosphate synthase"/>
    <property type="match status" value="1"/>
</dbReference>
<dbReference type="PANTHER" id="PTHR20857:SF15">
    <property type="entry name" value="THIAMINE-PHOSPHATE SYNTHASE"/>
    <property type="match status" value="1"/>
</dbReference>
<evidence type="ECO:0000259" key="3">
    <source>
        <dbReference type="Pfam" id="PF02581"/>
    </source>
</evidence>
<dbReference type="InterPro" id="IPR036206">
    <property type="entry name" value="ThiamineP_synth_sf"/>
</dbReference>
<sequence length="203" mass="22072">MFDKKSDIICVTDRKLCRGDFLEQVERIAEGRPAAIILREKDLSELEYEKLAARVMEICRRTDVLCVPHSFAATAARLSAEAIHMPMRLLRSMSNEEKSVFRIIGASCHSPEEAAEAQRLGCSYVTAGHVFATDCKKGMEPRGLRFLKEVCDAVTIPVYGIGGIGPGNISQVRETGAAGACVMSGLMTCDAPGAYMAAMIRPV</sequence>
<name>A0A9D1N8G7_9FIRM</name>
<comment type="caution">
    <text evidence="4">The sequence shown here is derived from an EMBL/GenBank/DDBJ whole genome shotgun (WGS) entry which is preliminary data.</text>
</comment>
<dbReference type="AlphaFoldDB" id="A0A9D1N8G7"/>
<evidence type="ECO:0000313" key="4">
    <source>
        <dbReference type="EMBL" id="HIU96543.1"/>
    </source>
</evidence>
<reference evidence="4" key="2">
    <citation type="journal article" date="2021" name="PeerJ">
        <title>Extensive microbial diversity within the chicken gut microbiome revealed by metagenomics and culture.</title>
        <authorList>
            <person name="Gilroy R."/>
            <person name="Ravi A."/>
            <person name="Getino M."/>
            <person name="Pursley I."/>
            <person name="Horton D.L."/>
            <person name="Alikhan N.F."/>
            <person name="Baker D."/>
            <person name="Gharbi K."/>
            <person name="Hall N."/>
            <person name="Watson M."/>
            <person name="Adriaenssens E.M."/>
            <person name="Foster-Nyarko E."/>
            <person name="Jarju S."/>
            <person name="Secka A."/>
            <person name="Antonio M."/>
            <person name="Oren A."/>
            <person name="Chaudhuri R.R."/>
            <person name="La Ragione R."/>
            <person name="Hildebrand F."/>
            <person name="Pallen M.J."/>
        </authorList>
    </citation>
    <scope>NUCLEOTIDE SEQUENCE</scope>
    <source>
        <strain evidence="4">ChiSjej4B22-8349</strain>
    </source>
</reference>
<dbReference type="GO" id="GO:0004789">
    <property type="term" value="F:thiamine-phosphate diphosphorylase activity"/>
    <property type="evidence" value="ECO:0007669"/>
    <property type="project" value="TreeGrafter"/>
</dbReference>
<evidence type="ECO:0000256" key="2">
    <source>
        <dbReference type="ARBA" id="ARBA00022977"/>
    </source>
</evidence>
<evidence type="ECO:0000256" key="1">
    <source>
        <dbReference type="ARBA" id="ARBA00004948"/>
    </source>
</evidence>
<dbReference type="GO" id="GO:0005737">
    <property type="term" value="C:cytoplasm"/>
    <property type="evidence" value="ECO:0007669"/>
    <property type="project" value="TreeGrafter"/>
</dbReference>
<gene>
    <name evidence="4" type="ORF">IAD25_07565</name>
</gene>
<comment type="pathway">
    <text evidence="1">Cofactor biosynthesis; thiamine diphosphate biosynthesis.</text>
</comment>
<dbReference type="EMBL" id="DVOB01000161">
    <property type="protein sequence ID" value="HIU96543.1"/>
    <property type="molecule type" value="Genomic_DNA"/>
</dbReference>
<dbReference type="GO" id="GO:0009228">
    <property type="term" value="P:thiamine biosynthetic process"/>
    <property type="evidence" value="ECO:0007669"/>
    <property type="project" value="UniProtKB-KW"/>
</dbReference>
<proteinExistence type="predicted"/>
<dbReference type="Pfam" id="PF02581">
    <property type="entry name" value="TMP-TENI"/>
    <property type="match status" value="1"/>
</dbReference>